<dbReference type="CDD" id="cd00229">
    <property type="entry name" value="SGNH_hydrolase"/>
    <property type="match status" value="1"/>
</dbReference>
<reference evidence="1" key="1">
    <citation type="submission" date="2019-08" db="EMBL/GenBank/DDBJ databases">
        <title>The improved chromosome-level genome for the pearl oyster Pinctada fucata martensii using PacBio sequencing and Hi-C.</title>
        <authorList>
            <person name="Zheng Z."/>
        </authorList>
    </citation>
    <scope>NUCLEOTIDE SEQUENCE</scope>
    <source>
        <strain evidence="1">ZZ-2019</strain>
        <tissue evidence="1">Adductor muscle</tissue>
    </source>
</reference>
<evidence type="ECO:0008006" key="3">
    <source>
        <dbReference type="Google" id="ProtNLM"/>
    </source>
</evidence>
<evidence type="ECO:0000313" key="2">
    <source>
        <dbReference type="Proteomes" id="UP001186944"/>
    </source>
</evidence>
<name>A0AA89CAA1_PINIB</name>
<dbReference type="SUPFAM" id="SSF52266">
    <property type="entry name" value="SGNH hydrolase"/>
    <property type="match status" value="1"/>
</dbReference>
<dbReference type="AlphaFoldDB" id="A0AA89CAA1"/>
<organism evidence="1 2">
    <name type="scientific">Pinctada imbricata</name>
    <name type="common">Atlantic pearl-oyster</name>
    <name type="synonym">Pinctada martensii</name>
    <dbReference type="NCBI Taxonomy" id="66713"/>
    <lineage>
        <taxon>Eukaryota</taxon>
        <taxon>Metazoa</taxon>
        <taxon>Spiralia</taxon>
        <taxon>Lophotrochozoa</taxon>
        <taxon>Mollusca</taxon>
        <taxon>Bivalvia</taxon>
        <taxon>Autobranchia</taxon>
        <taxon>Pteriomorphia</taxon>
        <taxon>Pterioida</taxon>
        <taxon>Pterioidea</taxon>
        <taxon>Pteriidae</taxon>
        <taxon>Pinctada</taxon>
    </lineage>
</organism>
<dbReference type="Proteomes" id="UP001186944">
    <property type="component" value="Unassembled WGS sequence"/>
</dbReference>
<proteinExistence type="predicted"/>
<accession>A0AA89CAA1</accession>
<protein>
    <recommendedName>
        <fullName evidence="3">SGNH hydrolase-type esterase domain-containing protein</fullName>
    </recommendedName>
</protein>
<keyword evidence="2" id="KW-1185">Reference proteome</keyword>
<dbReference type="Gene3D" id="3.40.50.1110">
    <property type="entry name" value="SGNH hydrolase"/>
    <property type="match status" value="1"/>
</dbReference>
<dbReference type="EMBL" id="VSWD01000002">
    <property type="protein sequence ID" value="KAK3107715.1"/>
    <property type="molecule type" value="Genomic_DNA"/>
</dbReference>
<sequence>MQATDDPTKFFIVLKLLEGLKRSARKRDLRHPITAELLHKIVLSLPAICKTGYEAVLFSAAYTLAFAAFLRVGEITRPRKDSTAYVLDVSDVKLDNDAEISVWCVGSSIVKRAEYHAFLRPGGKQLGLHMLGIHLWWQGIGGFRLLNLRGRIRHLLTLEDPPKFIFLHCGANDIGSLSLGKLQHRFLKIIHDLQSTLLPSTSIIWSQMLPRAQWRCPEDKGRKPCENSRRRLNRLAAETILEAGGYHIKHPELMHFNDDLYDSDGVHLTSLGNSIF</sequence>
<dbReference type="InterPro" id="IPR036514">
    <property type="entry name" value="SGNH_hydro_sf"/>
</dbReference>
<gene>
    <name evidence="1" type="ORF">FSP39_020619</name>
</gene>
<evidence type="ECO:0000313" key="1">
    <source>
        <dbReference type="EMBL" id="KAK3107715.1"/>
    </source>
</evidence>
<comment type="caution">
    <text evidence="1">The sequence shown here is derived from an EMBL/GenBank/DDBJ whole genome shotgun (WGS) entry which is preliminary data.</text>
</comment>